<evidence type="ECO:0000313" key="4">
    <source>
        <dbReference type="Proteomes" id="UP000623681"/>
    </source>
</evidence>
<dbReference type="SUPFAM" id="SSF141571">
    <property type="entry name" value="Pentapeptide repeat-like"/>
    <property type="match status" value="1"/>
</dbReference>
<reference evidence="3" key="1">
    <citation type="submission" date="2021-01" db="EMBL/GenBank/DDBJ databases">
        <title>Genome public.</title>
        <authorList>
            <person name="Liu C."/>
            <person name="Sun Q."/>
        </authorList>
    </citation>
    <scope>NUCLEOTIDE SEQUENCE</scope>
    <source>
        <strain evidence="3">YIM B02565</strain>
    </source>
</reference>
<proteinExistence type="predicted"/>
<dbReference type="AlphaFoldDB" id="A0A937FGF8"/>
<dbReference type="Gene3D" id="2.160.20.80">
    <property type="entry name" value="E3 ubiquitin-protein ligase SopA"/>
    <property type="match status" value="2"/>
</dbReference>
<dbReference type="Pfam" id="PF23894">
    <property type="entry name" value="LD_SV2"/>
    <property type="match status" value="1"/>
</dbReference>
<name>A0A937FGF8_9CLOT</name>
<dbReference type="PANTHER" id="PTHR47485">
    <property type="entry name" value="THYLAKOID LUMENAL 17.4 KDA PROTEIN, CHLOROPLASTIC"/>
    <property type="match status" value="1"/>
</dbReference>
<dbReference type="InterPro" id="IPR055415">
    <property type="entry name" value="LD_SV2"/>
</dbReference>
<dbReference type="Pfam" id="PF00805">
    <property type="entry name" value="Pentapeptide"/>
    <property type="match status" value="1"/>
</dbReference>
<dbReference type="RefSeq" id="WP_202767202.1">
    <property type="nucleotide sequence ID" value="NZ_JAESWA010000022.1"/>
</dbReference>
<accession>A0A937FGF8</accession>
<organism evidence="3 4">
    <name type="scientific">Clostridium paridis</name>
    <dbReference type="NCBI Taxonomy" id="2803863"/>
    <lineage>
        <taxon>Bacteria</taxon>
        <taxon>Bacillati</taxon>
        <taxon>Bacillota</taxon>
        <taxon>Clostridia</taxon>
        <taxon>Eubacteriales</taxon>
        <taxon>Clostridiaceae</taxon>
        <taxon>Clostridium</taxon>
    </lineage>
</organism>
<feature type="domain" description="SV2A/B/C luminal" evidence="2">
    <location>
        <begin position="63"/>
        <end position="122"/>
    </location>
</feature>
<dbReference type="EMBL" id="JAESWA010000022">
    <property type="protein sequence ID" value="MBL4931817.1"/>
    <property type="molecule type" value="Genomic_DNA"/>
</dbReference>
<gene>
    <name evidence="3" type="ORF">JK634_08375</name>
</gene>
<dbReference type="Proteomes" id="UP000623681">
    <property type="component" value="Unassembled WGS sequence"/>
</dbReference>
<keyword evidence="4" id="KW-1185">Reference proteome</keyword>
<dbReference type="PANTHER" id="PTHR47485:SF1">
    <property type="entry name" value="THYLAKOID LUMENAL 17.4 KDA PROTEIN, CHLOROPLASTIC"/>
    <property type="match status" value="1"/>
</dbReference>
<dbReference type="InterPro" id="IPR001646">
    <property type="entry name" value="5peptide_repeat"/>
</dbReference>
<sequence length="215" mass="24867">MARNQSVKGNFNYNNIEKKDKNFMYKNLSRSNCYNCDFEGSNFDYVSFRGAHFKSTNFFSCSFKWAEFIGTNLKDSDFKDAVFENTIFDSVKLEGVNFKDAKFINTIFLSTDLTNVKNLNTQNPEIRIFNEMPNIEISESLQTAAFNALSNKHIKASRVLDTKDGSLNNLNIMILLENFEEETLIKGLNFISTNLDRDFYTLSYIIKFLKNAEIN</sequence>
<protein>
    <submittedName>
        <fullName evidence="3">Pentapeptide repeat-containing protein</fullName>
    </submittedName>
</protein>
<evidence type="ECO:0000259" key="2">
    <source>
        <dbReference type="Pfam" id="PF23894"/>
    </source>
</evidence>
<keyword evidence="1" id="KW-0677">Repeat</keyword>
<evidence type="ECO:0000313" key="3">
    <source>
        <dbReference type="EMBL" id="MBL4931817.1"/>
    </source>
</evidence>
<evidence type="ECO:0000256" key="1">
    <source>
        <dbReference type="ARBA" id="ARBA00022737"/>
    </source>
</evidence>
<comment type="caution">
    <text evidence="3">The sequence shown here is derived from an EMBL/GenBank/DDBJ whole genome shotgun (WGS) entry which is preliminary data.</text>
</comment>